<dbReference type="RefSeq" id="WP_147328579.1">
    <property type="nucleotide sequence ID" value="NZ_CP144375.1"/>
</dbReference>
<name>A0A3E0HIS4_9PSEU</name>
<feature type="chain" id="PRO_5017623070" evidence="1">
    <location>
        <begin position="25"/>
        <end position="729"/>
    </location>
</feature>
<evidence type="ECO:0000313" key="3">
    <source>
        <dbReference type="Proteomes" id="UP000256269"/>
    </source>
</evidence>
<sequence>MRAYLPLAAALLVAAMSTAPPDMAATVPGADAGSVSVTLVTGDRIVGSAGGGPVATIPSEGDGGPMLSFTDPTGDRYVVPSVAAPYAGRQLDLSLFDVSALARARTRDGIPVELSFATGATPVAPPGVTLTAASGGVARGYVNVASTSRFAAMLRERIGADIAAGREPGTGPLPGGLVRMALAAPTTPGPATPAYPMRVVQLTTVGLSGQLANSFVTLFNVDSARRLPGKALFTHGEIQRLAVPEGHYVALSFFYDFDQHGRLVAGRWVTPGFTVSDSGAVTTIGIDERSASSRISVATPQQAAEDGMTVTFIPQDAAGQTGLVVTAGGAASHGADFYVTPTSAAAVGNLRFLVSWGGQSATARYDVAFGSNNVPAVNAYTVDPNELAVVRQRFFADPTDTPRAAFLKAPLDPVTGRIGGLVYGNPGGVPAPGEVTEYVGTADGGQWLQMTQMPGNVLYSADDRTFTAGHHYSIDWGHGPQTAEFGQHSGPHQWWNSIQYPHCLACSDGGTLSLFFADDAADSDPTHQGTVLDATTRITLYRDGTQVVDGQNAVGTVVTSAPGAYRAVFDVDRGTQPTGSHSSHTHTELTFRDLPGSALPAGNTCFGESAATACHILPVLTLNYQLATDQTGTSTAPRQLMRLDVAHLSYDGAGSHDPITSVTVAVSFDGTTWQPATVHRDNGQYLVAWPNPTSAQGTSPALRVTAADAAGGSITQTVTNAYTIAAASH</sequence>
<keyword evidence="3" id="KW-1185">Reference proteome</keyword>
<evidence type="ECO:0000256" key="1">
    <source>
        <dbReference type="SAM" id="SignalP"/>
    </source>
</evidence>
<comment type="caution">
    <text evidence="2">The sequence shown here is derived from an EMBL/GenBank/DDBJ whole genome shotgun (WGS) entry which is preliminary data.</text>
</comment>
<dbReference type="Proteomes" id="UP000256269">
    <property type="component" value="Unassembled WGS sequence"/>
</dbReference>
<dbReference type="EMBL" id="QUNO01000007">
    <property type="protein sequence ID" value="REH46096.1"/>
    <property type="molecule type" value="Genomic_DNA"/>
</dbReference>
<protein>
    <submittedName>
        <fullName evidence="2">Uncharacterized protein</fullName>
    </submittedName>
</protein>
<proteinExistence type="predicted"/>
<reference evidence="2 3" key="1">
    <citation type="submission" date="2018-08" db="EMBL/GenBank/DDBJ databases">
        <title>Genomic Encyclopedia of Archaeal and Bacterial Type Strains, Phase II (KMG-II): from individual species to whole genera.</title>
        <authorList>
            <person name="Goeker M."/>
        </authorList>
    </citation>
    <scope>NUCLEOTIDE SEQUENCE [LARGE SCALE GENOMIC DNA]</scope>
    <source>
        <strain evidence="2 3">DSM 45791</strain>
    </source>
</reference>
<accession>A0A3E0HIS4</accession>
<dbReference type="OrthoDB" id="3586357at2"/>
<dbReference type="AlphaFoldDB" id="A0A3E0HIS4"/>
<keyword evidence="1" id="KW-0732">Signal</keyword>
<feature type="signal peptide" evidence="1">
    <location>
        <begin position="1"/>
        <end position="24"/>
    </location>
</feature>
<organism evidence="2 3">
    <name type="scientific">Kutzneria buriramensis</name>
    <dbReference type="NCBI Taxonomy" id="1045776"/>
    <lineage>
        <taxon>Bacteria</taxon>
        <taxon>Bacillati</taxon>
        <taxon>Actinomycetota</taxon>
        <taxon>Actinomycetes</taxon>
        <taxon>Pseudonocardiales</taxon>
        <taxon>Pseudonocardiaceae</taxon>
        <taxon>Kutzneria</taxon>
    </lineage>
</organism>
<evidence type="ECO:0000313" key="2">
    <source>
        <dbReference type="EMBL" id="REH46096.1"/>
    </source>
</evidence>
<gene>
    <name evidence="2" type="ORF">BCF44_107229</name>
</gene>